<feature type="transmembrane region" description="Helical" evidence="2">
    <location>
        <begin position="32"/>
        <end position="53"/>
    </location>
</feature>
<dbReference type="PANTHER" id="PTHR30487:SF0">
    <property type="entry name" value="PREPILIN LEADER PEPTIDASE_N-METHYLTRANSFERASE-RELATED"/>
    <property type="match status" value="1"/>
</dbReference>
<organism evidence="4 5">
    <name type="scientific">Corticimicrobacter populi</name>
    <dbReference type="NCBI Taxonomy" id="2175229"/>
    <lineage>
        <taxon>Bacteria</taxon>
        <taxon>Pseudomonadati</taxon>
        <taxon>Pseudomonadota</taxon>
        <taxon>Betaproteobacteria</taxon>
        <taxon>Burkholderiales</taxon>
        <taxon>Alcaligenaceae</taxon>
        <taxon>Corticimicrobacter</taxon>
    </lineage>
</organism>
<reference evidence="5" key="1">
    <citation type="submission" date="2018-05" db="EMBL/GenBank/DDBJ databases">
        <authorList>
            <person name="Li Y."/>
        </authorList>
    </citation>
    <scope>NUCLEOTIDE SEQUENCE [LARGE SCALE GENOMIC DNA]</scope>
    <source>
        <strain evidence="5">3d-2-2</strain>
    </source>
</reference>
<keyword evidence="2" id="KW-1133">Transmembrane helix</keyword>
<proteinExistence type="inferred from homology"/>
<dbReference type="Pfam" id="PF01478">
    <property type="entry name" value="Peptidase_A24"/>
    <property type="match status" value="1"/>
</dbReference>
<comment type="similarity">
    <text evidence="1">Belongs to the peptidase A24 family.</text>
</comment>
<evidence type="ECO:0000256" key="1">
    <source>
        <dbReference type="ARBA" id="ARBA00005801"/>
    </source>
</evidence>
<evidence type="ECO:0000313" key="4">
    <source>
        <dbReference type="EMBL" id="PWF22243.1"/>
    </source>
</evidence>
<keyword evidence="5" id="KW-1185">Reference proteome</keyword>
<evidence type="ECO:0000259" key="3">
    <source>
        <dbReference type="Pfam" id="PF01478"/>
    </source>
</evidence>
<dbReference type="Proteomes" id="UP000245212">
    <property type="component" value="Unassembled WGS sequence"/>
</dbReference>
<dbReference type="AlphaFoldDB" id="A0A2V1JZT3"/>
<dbReference type="InterPro" id="IPR050882">
    <property type="entry name" value="Prepilin_peptidase/N-MTase"/>
</dbReference>
<dbReference type="RefSeq" id="WP_109062481.1">
    <property type="nucleotide sequence ID" value="NZ_QETA01000005.1"/>
</dbReference>
<name>A0A2V1JZT3_9BURK</name>
<evidence type="ECO:0000313" key="5">
    <source>
        <dbReference type="Proteomes" id="UP000245212"/>
    </source>
</evidence>
<dbReference type="PANTHER" id="PTHR30487">
    <property type="entry name" value="TYPE 4 PREPILIN-LIKE PROTEINS LEADER PEPTIDE-PROCESSING ENZYME"/>
    <property type="match status" value="1"/>
</dbReference>
<dbReference type="InterPro" id="IPR000045">
    <property type="entry name" value="Prepilin_IV_endopep_pep"/>
</dbReference>
<accession>A0A2V1JZT3</accession>
<sequence length="166" mass="18388">MTSSLAWWGAFVLFALLVILEDLRHRRVSNRLLLFALAFQSLWLLGNRAGWLAPAGDGASALSGGLAMALSLLVFWPLWRAHLMGAGDIKFLATLGWLTGLENWLIILMLGSIPGALHALTQVMLLRREAVLPVRYAITRRGIPYAGYLAAAALLWSAWWHWGRIS</sequence>
<keyword evidence="2" id="KW-0812">Transmembrane</keyword>
<protein>
    <submittedName>
        <fullName evidence="4">Prepilin peptidase</fullName>
    </submittedName>
</protein>
<feature type="transmembrane region" description="Helical" evidence="2">
    <location>
        <begin position="91"/>
        <end position="117"/>
    </location>
</feature>
<dbReference type="GO" id="GO:0004190">
    <property type="term" value="F:aspartic-type endopeptidase activity"/>
    <property type="evidence" value="ECO:0007669"/>
    <property type="project" value="InterPro"/>
</dbReference>
<dbReference type="EMBL" id="QETA01000005">
    <property type="protein sequence ID" value="PWF22243.1"/>
    <property type="molecule type" value="Genomic_DNA"/>
</dbReference>
<keyword evidence="2" id="KW-0472">Membrane</keyword>
<feature type="transmembrane region" description="Helical" evidence="2">
    <location>
        <begin position="59"/>
        <end position="79"/>
    </location>
</feature>
<dbReference type="Gene3D" id="1.20.120.1220">
    <property type="match status" value="1"/>
</dbReference>
<feature type="domain" description="Prepilin type IV endopeptidase peptidase" evidence="3">
    <location>
        <begin position="11"/>
        <end position="119"/>
    </location>
</feature>
<evidence type="ECO:0000256" key="2">
    <source>
        <dbReference type="SAM" id="Phobius"/>
    </source>
</evidence>
<feature type="transmembrane region" description="Helical" evidence="2">
    <location>
        <begin position="6"/>
        <end position="23"/>
    </location>
</feature>
<feature type="transmembrane region" description="Helical" evidence="2">
    <location>
        <begin position="142"/>
        <end position="162"/>
    </location>
</feature>
<dbReference type="GO" id="GO:0006465">
    <property type="term" value="P:signal peptide processing"/>
    <property type="evidence" value="ECO:0007669"/>
    <property type="project" value="TreeGrafter"/>
</dbReference>
<dbReference type="GO" id="GO:0005886">
    <property type="term" value="C:plasma membrane"/>
    <property type="evidence" value="ECO:0007669"/>
    <property type="project" value="TreeGrafter"/>
</dbReference>
<comment type="caution">
    <text evidence="4">The sequence shown here is derived from an EMBL/GenBank/DDBJ whole genome shotgun (WGS) entry which is preliminary data.</text>
</comment>
<gene>
    <name evidence="4" type="ORF">DD235_12780</name>
</gene>